<gene>
    <name evidence="3" type="ORF">CC80DRAFT_405754</name>
</gene>
<dbReference type="OrthoDB" id="4507572at2759"/>
<feature type="region of interest" description="Disordered" evidence="2">
    <location>
        <begin position="338"/>
        <end position="512"/>
    </location>
</feature>
<reference evidence="3" key="1">
    <citation type="journal article" date="2020" name="Stud. Mycol.">
        <title>101 Dothideomycetes genomes: a test case for predicting lifestyles and emergence of pathogens.</title>
        <authorList>
            <person name="Haridas S."/>
            <person name="Albert R."/>
            <person name="Binder M."/>
            <person name="Bloem J."/>
            <person name="Labutti K."/>
            <person name="Salamov A."/>
            <person name="Andreopoulos B."/>
            <person name="Baker S."/>
            <person name="Barry K."/>
            <person name="Bills G."/>
            <person name="Bluhm B."/>
            <person name="Cannon C."/>
            <person name="Castanera R."/>
            <person name="Culley D."/>
            <person name="Daum C."/>
            <person name="Ezra D."/>
            <person name="Gonzalez J."/>
            <person name="Henrissat B."/>
            <person name="Kuo A."/>
            <person name="Liang C."/>
            <person name="Lipzen A."/>
            <person name="Lutzoni F."/>
            <person name="Magnuson J."/>
            <person name="Mondo S."/>
            <person name="Nolan M."/>
            <person name="Ohm R."/>
            <person name="Pangilinan J."/>
            <person name="Park H.-J."/>
            <person name="Ramirez L."/>
            <person name="Alfaro M."/>
            <person name="Sun H."/>
            <person name="Tritt A."/>
            <person name="Yoshinaga Y."/>
            <person name="Zwiers L.-H."/>
            <person name="Turgeon B."/>
            <person name="Goodwin S."/>
            <person name="Spatafora J."/>
            <person name="Crous P."/>
            <person name="Grigoriev I."/>
        </authorList>
    </citation>
    <scope>NUCLEOTIDE SEQUENCE</scope>
    <source>
        <strain evidence="3">CBS 675.92</strain>
    </source>
</reference>
<feature type="region of interest" description="Disordered" evidence="2">
    <location>
        <begin position="44"/>
        <end position="218"/>
    </location>
</feature>
<feature type="compositionally biased region" description="Pro residues" evidence="2">
    <location>
        <begin position="50"/>
        <end position="63"/>
    </location>
</feature>
<protein>
    <submittedName>
        <fullName evidence="3">Uncharacterized protein</fullName>
    </submittedName>
</protein>
<sequence length="614" mass="68187">MWKRLQGHVRDKDKQIGNPVLLETTYDEDRLRHIPNVSAVQNAMYQPNDNCPPPQTYDHPPPQFNDNSRVSEVPTVSSIYSQPSPELRYHYNSTGGQDISPPSSPEPDQRYQDPSVPRRFRSMRDVSPVDENRGRMNPSSRAPSNIPVLRKAPPGLRNEEDPNAIPQKFWGGKVAPNSKVRWDEYSGEPTSSNAGKSASVSPGSYAKSALSPPSEIPMGYHVSVTGPEATARKDAPLAERANRFGTRPPPVDTKPRVEPWSRTSGRVEIVKPLKDQRTEKPFLFSRKANPVKAVEHARGASNSLATTTKPLSVANDTDIVADIPEEFDNYHNPIKPVVPLKVGRNSPPQSLASPTSPHNSTNKASYSYPSPITPTNNQSIPETETEPEPVTPTAKAPRKSVEDTPGSTNSKDTGPTSRFSWTTYNSGTTYQQSPPPSPPPLPTNILTEPISAASSLLDRKRPIPTADRVPTRKPVGESTAKIMQPKTRTSDPPSPRPDSTFSTNSKALPRPPTELAAADHVEILESQMEDLRIRRNNVYRLLNDLNNMAPPNPMVTDFRRMRLVEQRKKDFENELAEIKVEEHDIGLKLHRAFRKREALDPNGGSALWVRRVTR</sequence>
<feature type="compositionally biased region" description="Polar residues" evidence="2">
    <location>
        <begin position="91"/>
        <end position="101"/>
    </location>
</feature>
<feature type="compositionally biased region" description="Polar residues" evidence="2">
    <location>
        <begin position="405"/>
        <end position="432"/>
    </location>
</feature>
<keyword evidence="4" id="KW-1185">Reference proteome</keyword>
<dbReference type="Proteomes" id="UP000800035">
    <property type="component" value="Unassembled WGS sequence"/>
</dbReference>
<feature type="compositionally biased region" description="Polar residues" evidence="2">
    <location>
        <begin position="346"/>
        <end position="380"/>
    </location>
</feature>
<keyword evidence="1" id="KW-0175">Coiled coil</keyword>
<evidence type="ECO:0000313" key="3">
    <source>
        <dbReference type="EMBL" id="KAF1959828.1"/>
    </source>
</evidence>
<feature type="coiled-coil region" evidence="1">
    <location>
        <begin position="521"/>
        <end position="581"/>
    </location>
</feature>
<organism evidence="3 4">
    <name type="scientific">Byssothecium circinans</name>
    <dbReference type="NCBI Taxonomy" id="147558"/>
    <lineage>
        <taxon>Eukaryota</taxon>
        <taxon>Fungi</taxon>
        <taxon>Dikarya</taxon>
        <taxon>Ascomycota</taxon>
        <taxon>Pezizomycotina</taxon>
        <taxon>Dothideomycetes</taxon>
        <taxon>Pleosporomycetidae</taxon>
        <taxon>Pleosporales</taxon>
        <taxon>Massarineae</taxon>
        <taxon>Massarinaceae</taxon>
        <taxon>Byssothecium</taxon>
    </lineage>
</organism>
<evidence type="ECO:0000256" key="2">
    <source>
        <dbReference type="SAM" id="MobiDB-lite"/>
    </source>
</evidence>
<proteinExistence type="predicted"/>
<feature type="compositionally biased region" description="Polar residues" evidence="2">
    <location>
        <begin position="64"/>
        <end position="84"/>
    </location>
</feature>
<feature type="compositionally biased region" description="Polar residues" evidence="2">
    <location>
        <begin position="188"/>
        <end position="202"/>
    </location>
</feature>
<evidence type="ECO:0000256" key="1">
    <source>
        <dbReference type="SAM" id="Coils"/>
    </source>
</evidence>
<dbReference type="EMBL" id="ML976984">
    <property type="protein sequence ID" value="KAF1959828.1"/>
    <property type="molecule type" value="Genomic_DNA"/>
</dbReference>
<dbReference type="AlphaFoldDB" id="A0A6A5U551"/>
<name>A0A6A5U551_9PLEO</name>
<dbReference type="PANTHER" id="PTHR42023">
    <property type="entry name" value="BHLH DOMAIN-CONTAINING PROTEIN"/>
    <property type="match status" value="1"/>
</dbReference>
<accession>A0A6A5U551</accession>
<feature type="compositionally biased region" description="Pro residues" evidence="2">
    <location>
        <begin position="433"/>
        <end position="442"/>
    </location>
</feature>
<dbReference type="PANTHER" id="PTHR42023:SF1">
    <property type="entry name" value="BHLH DOMAIN-CONTAINING PROTEIN"/>
    <property type="match status" value="1"/>
</dbReference>
<evidence type="ECO:0000313" key="4">
    <source>
        <dbReference type="Proteomes" id="UP000800035"/>
    </source>
</evidence>